<evidence type="ECO:0000256" key="1">
    <source>
        <dbReference type="ARBA" id="ARBA00022598"/>
    </source>
</evidence>
<dbReference type="AlphaFoldDB" id="A0AAW9RXI3"/>
<dbReference type="EC" id="6.3.4.19" evidence="6"/>
<comment type="caution">
    <text evidence="8">The sequence shown here is derived from an EMBL/GenBank/DDBJ whole genome shotgun (WGS) entry which is preliminary data.</text>
</comment>
<reference evidence="8 9" key="1">
    <citation type="submission" date="2024-02" db="EMBL/GenBank/DDBJ databases">
        <title>Genome analysis and characterization of Microbaculum marinisediminis sp. nov., isolated from marine sediment.</title>
        <authorList>
            <person name="Du Z.-J."/>
            <person name="Ye Y.-Q."/>
            <person name="Zhang Z.-R."/>
            <person name="Yuan S.-M."/>
            <person name="Zhang X.-Y."/>
        </authorList>
    </citation>
    <scope>NUCLEOTIDE SEQUENCE [LARGE SCALE GENOMIC DNA]</scope>
    <source>
        <strain evidence="8 9">SDUM1044001</strain>
    </source>
</reference>
<accession>A0AAW9RXI3</accession>
<dbReference type="Proteomes" id="UP001378188">
    <property type="component" value="Unassembled WGS sequence"/>
</dbReference>
<keyword evidence="9" id="KW-1185">Reference proteome</keyword>
<sequence>MAAHSADAPLSRPEADRLLAPLAAAAGIGLAVSGGADSLALMRLAADWRHRLHPRLPMMVFTVDHALRPEAAAEAAQVAEWARAAGLEHATLVWEGAKPRADIAAAAREARYRLLVEACAAHGLSHLVTAHHRDDQAETLLMRLARGSGVDGLAAMPEASDWRGVVHLRPFLGTAKARLGATLARFGQTWIEDPSNRDDRFARSRIRALMPDLAKEGLASQRLAETARRMRRARAALESAAADLHRAVVREDPAGFCRIDREAWSSAPEELGLRVLARLLMGIGGTDYPPRLERLERLYGDLTCETEAPAAATLNGCRVVRSPETVLVLREAGRVGLPVVSLDAAPGVVWDRRFRIDRAGAPAKGLTVRALGADGVAVVRRTSELRAIPVVAARVAPAVFLGETLLAAPLVEARPGPYSGAEFTFSFVGAARFA</sequence>
<keyword evidence="2 6" id="KW-0819">tRNA processing</keyword>
<dbReference type="GO" id="GO:0032267">
    <property type="term" value="F:tRNA(Ile)-lysidine synthase activity"/>
    <property type="evidence" value="ECO:0007669"/>
    <property type="project" value="UniProtKB-EC"/>
</dbReference>
<dbReference type="RefSeq" id="WP_340331791.1">
    <property type="nucleotide sequence ID" value="NZ_JAZHOF010000010.1"/>
</dbReference>
<feature type="binding site" evidence="6">
    <location>
        <begin position="33"/>
        <end position="38"/>
    </location>
    <ligand>
        <name>ATP</name>
        <dbReference type="ChEBI" id="CHEBI:30616"/>
    </ligand>
</feature>
<dbReference type="PANTHER" id="PTHR43033:SF1">
    <property type="entry name" value="TRNA(ILE)-LYSIDINE SYNTHASE-RELATED"/>
    <property type="match status" value="1"/>
</dbReference>
<evidence type="ECO:0000256" key="4">
    <source>
        <dbReference type="ARBA" id="ARBA00022840"/>
    </source>
</evidence>
<dbReference type="GO" id="GO:0005737">
    <property type="term" value="C:cytoplasm"/>
    <property type="evidence" value="ECO:0007669"/>
    <property type="project" value="UniProtKB-SubCell"/>
</dbReference>
<dbReference type="Pfam" id="PF01171">
    <property type="entry name" value="ATP_bind_3"/>
    <property type="match status" value="1"/>
</dbReference>
<evidence type="ECO:0000256" key="6">
    <source>
        <dbReference type="HAMAP-Rule" id="MF_01161"/>
    </source>
</evidence>
<dbReference type="InterPro" id="IPR011063">
    <property type="entry name" value="TilS/TtcA_N"/>
</dbReference>
<dbReference type="SUPFAM" id="SSF52402">
    <property type="entry name" value="Adenine nucleotide alpha hydrolases-like"/>
    <property type="match status" value="1"/>
</dbReference>
<proteinExistence type="inferred from homology"/>
<evidence type="ECO:0000313" key="8">
    <source>
        <dbReference type="EMBL" id="MEJ8574089.1"/>
    </source>
</evidence>
<dbReference type="HAMAP" id="MF_01161">
    <property type="entry name" value="tRNA_Ile_lys_synt"/>
    <property type="match status" value="1"/>
</dbReference>
<dbReference type="InterPro" id="IPR012795">
    <property type="entry name" value="tRNA_Ile_lys_synt_N"/>
</dbReference>
<dbReference type="GO" id="GO:0006400">
    <property type="term" value="P:tRNA modification"/>
    <property type="evidence" value="ECO:0007669"/>
    <property type="project" value="UniProtKB-UniRule"/>
</dbReference>
<comment type="similarity">
    <text evidence="6">Belongs to the tRNA(Ile)-lysidine synthase family.</text>
</comment>
<comment type="function">
    <text evidence="6">Ligates lysine onto the cytidine present at position 34 of the AUA codon-specific tRNA(Ile) that contains the anticodon CAU, in an ATP-dependent manner. Cytidine is converted to lysidine, thus changing the amino acid specificity of the tRNA from methionine to isoleucine.</text>
</comment>
<protein>
    <recommendedName>
        <fullName evidence="6">tRNA(Ile)-lysidine synthase</fullName>
        <ecNumber evidence="6">6.3.4.19</ecNumber>
    </recommendedName>
    <alternativeName>
        <fullName evidence="6">tRNA(Ile)-2-lysyl-cytidine synthase</fullName>
    </alternativeName>
    <alternativeName>
        <fullName evidence="6">tRNA(Ile)-lysidine synthetase</fullName>
    </alternativeName>
</protein>
<comment type="subcellular location">
    <subcellularLocation>
        <location evidence="6">Cytoplasm</location>
    </subcellularLocation>
</comment>
<name>A0AAW9RXI3_9HYPH</name>
<dbReference type="Gene3D" id="3.40.50.620">
    <property type="entry name" value="HUPs"/>
    <property type="match status" value="1"/>
</dbReference>
<dbReference type="CDD" id="cd01992">
    <property type="entry name" value="TilS_N"/>
    <property type="match status" value="1"/>
</dbReference>
<organism evidence="8 9">
    <name type="scientific">Microbaculum marinum</name>
    <dbReference type="NCBI Taxonomy" id="1764581"/>
    <lineage>
        <taxon>Bacteria</taxon>
        <taxon>Pseudomonadati</taxon>
        <taxon>Pseudomonadota</taxon>
        <taxon>Alphaproteobacteria</taxon>
        <taxon>Hyphomicrobiales</taxon>
        <taxon>Tepidamorphaceae</taxon>
        <taxon>Microbaculum</taxon>
    </lineage>
</organism>
<dbReference type="InterPro" id="IPR014729">
    <property type="entry name" value="Rossmann-like_a/b/a_fold"/>
</dbReference>
<evidence type="ECO:0000259" key="7">
    <source>
        <dbReference type="Pfam" id="PF01171"/>
    </source>
</evidence>
<keyword evidence="1 6" id="KW-0436">Ligase</keyword>
<dbReference type="GO" id="GO:0005524">
    <property type="term" value="F:ATP binding"/>
    <property type="evidence" value="ECO:0007669"/>
    <property type="project" value="UniProtKB-UniRule"/>
</dbReference>
<evidence type="ECO:0000313" key="9">
    <source>
        <dbReference type="Proteomes" id="UP001378188"/>
    </source>
</evidence>
<evidence type="ECO:0000256" key="3">
    <source>
        <dbReference type="ARBA" id="ARBA00022741"/>
    </source>
</evidence>
<evidence type="ECO:0000256" key="5">
    <source>
        <dbReference type="ARBA" id="ARBA00048539"/>
    </source>
</evidence>
<dbReference type="NCBIfam" id="TIGR02432">
    <property type="entry name" value="lysidine_TilS_N"/>
    <property type="match status" value="1"/>
</dbReference>
<dbReference type="PANTHER" id="PTHR43033">
    <property type="entry name" value="TRNA(ILE)-LYSIDINE SYNTHASE-RELATED"/>
    <property type="match status" value="1"/>
</dbReference>
<comment type="domain">
    <text evidence="6">The N-terminal region contains the highly conserved SGGXDS motif, predicted to be a P-loop motif involved in ATP binding.</text>
</comment>
<dbReference type="EMBL" id="JAZHOF010000010">
    <property type="protein sequence ID" value="MEJ8574089.1"/>
    <property type="molecule type" value="Genomic_DNA"/>
</dbReference>
<keyword evidence="3 6" id="KW-0547">Nucleotide-binding</keyword>
<evidence type="ECO:0000256" key="2">
    <source>
        <dbReference type="ARBA" id="ARBA00022694"/>
    </source>
</evidence>
<gene>
    <name evidence="6 8" type="primary">tilS</name>
    <name evidence="8" type="ORF">V3328_21565</name>
</gene>
<comment type="catalytic activity">
    <reaction evidence="5 6">
        <text>cytidine(34) in tRNA(Ile2) + L-lysine + ATP = lysidine(34) in tRNA(Ile2) + AMP + diphosphate + H(+)</text>
        <dbReference type="Rhea" id="RHEA:43744"/>
        <dbReference type="Rhea" id="RHEA-COMP:10625"/>
        <dbReference type="Rhea" id="RHEA-COMP:10670"/>
        <dbReference type="ChEBI" id="CHEBI:15378"/>
        <dbReference type="ChEBI" id="CHEBI:30616"/>
        <dbReference type="ChEBI" id="CHEBI:32551"/>
        <dbReference type="ChEBI" id="CHEBI:33019"/>
        <dbReference type="ChEBI" id="CHEBI:82748"/>
        <dbReference type="ChEBI" id="CHEBI:83665"/>
        <dbReference type="ChEBI" id="CHEBI:456215"/>
        <dbReference type="EC" id="6.3.4.19"/>
    </reaction>
</comment>
<keyword evidence="6" id="KW-0963">Cytoplasm</keyword>
<dbReference type="InterPro" id="IPR012094">
    <property type="entry name" value="tRNA_Ile_lys_synt"/>
</dbReference>
<keyword evidence="4 6" id="KW-0067">ATP-binding</keyword>
<feature type="domain" description="tRNA(Ile)-lysidine/2-thiocytidine synthase N-terminal" evidence="7">
    <location>
        <begin position="29"/>
        <end position="208"/>
    </location>
</feature>